<feature type="compositionally biased region" description="Acidic residues" evidence="8">
    <location>
        <begin position="18"/>
        <end position="31"/>
    </location>
</feature>
<gene>
    <name evidence="10" type="ORF">POM88_050385</name>
</gene>
<dbReference type="Pfam" id="PF00638">
    <property type="entry name" value="Ran_BP1"/>
    <property type="match status" value="1"/>
</dbReference>
<keyword evidence="5" id="KW-0811">Translocation</keyword>
<evidence type="ECO:0000256" key="2">
    <source>
        <dbReference type="ARBA" id="ARBA00022448"/>
    </source>
</evidence>
<dbReference type="FunFam" id="2.30.29.30:FF:000245">
    <property type="entry name" value="Ran-binding protein 1 b"/>
    <property type="match status" value="1"/>
</dbReference>
<keyword evidence="6" id="KW-0906">Nuclear pore complex</keyword>
<feature type="region of interest" description="Disordered" evidence="8">
    <location>
        <begin position="1"/>
        <end position="36"/>
    </location>
</feature>
<feature type="domain" description="RanBD1" evidence="9">
    <location>
        <begin position="34"/>
        <end position="169"/>
    </location>
</feature>
<dbReference type="InterPro" id="IPR045256">
    <property type="entry name" value="RanBP1_RanBD"/>
</dbReference>
<organism evidence="10 11">
    <name type="scientific">Heracleum sosnowskyi</name>
    <dbReference type="NCBI Taxonomy" id="360622"/>
    <lineage>
        <taxon>Eukaryota</taxon>
        <taxon>Viridiplantae</taxon>
        <taxon>Streptophyta</taxon>
        <taxon>Embryophyta</taxon>
        <taxon>Tracheophyta</taxon>
        <taxon>Spermatophyta</taxon>
        <taxon>Magnoliopsida</taxon>
        <taxon>eudicotyledons</taxon>
        <taxon>Gunneridae</taxon>
        <taxon>Pentapetalae</taxon>
        <taxon>asterids</taxon>
        <taxon>campanulids</taxon>
        <taxon>Apiales</taxon>
        <taxon>Apiaceae</taxon>
        <taxon>Apioideae</taxon>
        <taxon>apioid superclade</taxon>
        <taxon>Tordylieae</taxon>
        <taxon>Tordyliinae</taxon>
        <taxon>Heracleum</taxon>
    </lineage>
</organism>
<proteinExistence type="predicted"/>
<dbReference type="SUPFAM" id="SSF50729">
    <property type="entry name" value="PH domain-like"/>
    <property type="match status" value="1"/>
</dbReference>
<evidence type="ECO:0000256" key="7">
    <source>
        <dbReference type="ARBA" id="ARBA00023242"/>
    </source>
</evidence>
<evidence type="ECO:0000256" key="5">
    <source>
        <dbReference type="ARBA" id="ARBA00023010"/>
    </source>
</evidence>
<dbReference type="InterPro" id="IPR045255">
    <property type="entry name" value="RanBP1-like"/>
</dbReference>
<evidence type="ECO:0000256" key="1">
    <source>
        <dbReference type="ARBA" id="ARBA00004567"/>
    </source>
</evidence>
<name>A0AAD8GYL4_9APIA</name>
<keyword evidence="11" id="KW-1185">Reference proteome</keyword>
<feature type="compositionally biased region" description="Basic and acidic residues" evidence="8">
    <location>
        <begin position="182"/>
        <end position="199"/>
    </location>
</feature>
<keyword evidence="2" id="KW-0813">Transport</keyword>
<evidence type="ECO:0000256" key="3">
    <source>
        <dbReference type="ARBA" id="ARBA00022816"/>
    </source>
</evidence>
<dbReference type="InterPro" id="IPR000156">
    <property type="entry name" value="Ran_bind_dom"/>
</dbReference>
<sequence>MASSEAERKVEKEVVADKEEDNVAAGEDEDTGAQVAPIVRLEEVAVTTGEENEEAILDLKSKLYRFDKDGNQWKERGAGTVKFLKHKETGKVRLVMRQSKTLKICANHLVVPTMTVHEHAGNEKSCVWHATDFADGELKDELFCIRFGSIENCKLFMETFQEVAESQAEKEESEGTAATAELLDKLSVEEKKEEKKAEEEAAPAATTKEDAKEPEKAESKKDE</sequence>
<dbReference type="Proteomes" id="UP001237642">
    <property type="component" value="Unassembled WGS sequence"/>
</dbReference>
<comment type="caution">
    <text evidence="10">The sequence shown here is derived from an EMBL/GenBank/DDBJ whole genome shotgun (WGS) entry which is preliminary data.</text>
</comment>
<dbReference type="Gene3D" id="2.30.29.30">
    <property type="entry name" value="Pleckstrin-homology domain (PH domain)/Phosphotyrosine-binding domain (PTB)"/>
    <property type="match status" value="1"/>
</dbReference>
<dbReference type="PANTHER" id="PTHR23138">
    <property type="entry name" value="RAN BINDING PROTEIN"/>
    <property type="match status" value="1"/>
</dbReference>
<dbReference type="SMART" id="SM00160">
    <property type="entry name" value="RanBD"/>
    <property type="match status" value="1"/>
</dbReference>
<dbReference type="GO" id="GO:0005096">
    <property type="term" value="F:GTPase activator activity"/>
    <property type="evidence" value="ECO:0007669"/>
    <property type="project" value="TreeGrafter"/>
</dbReference>
<evidence type="ECO:0000259" key="9">
    <source>
        <dbReference type="PROSITE" id="PS50196"/>
    </source>
</evidence>
<dbReference type="PROSITE" id="PS50196">
    <property type="entry name" value="RANBD1"/>
    <property type="match status" value="1"/>
</dbReference>
<feature type="region of interest" description="Disordered" evidence="8">
    <location>
        <begin position="166"/>
        <end position="223"/>
    </location>
</feature>
<dbReference type="InterPro" id="IPR011993">
    <property type="entry name" value="PH-like_dom_sf"/>
</dbReference>
<accession>A0AAD8GYL4</accession>
<protein>
    <submittedName>
        <fullName evidence="10">Ran-binding protein 1-like</fullName>
    </submittedName>
</protein>
<dbReference type="GO" id="GO:0015031">
    <property type="term" value="P:protein transport"/>
    <property type="evidence" value="ECO:0007669"/>
    <property type="project" value="UniProtKB-KW"/>
</dbReference>
<keyword evidence="4" id="KW-0653">Protein transport</keyword>
<feature type="compositionally biased region" description="Basic and acidic residues" evidence="8">
    <location>
        <begin position="207"/>
        <end position="223"/>
    </location>
</feature>
<evidence type="ECO:0000313" key="10">
    <source>
        <dbReference type="EMBL" id="KAK1357129.1"/>
    </source>
</evidence>
<dbReference type="PANTHER" id="PTHR23138:SF177">
    <property type="entry name" value="RAN-BINDING PROTEIN 1 HOMOLOG B"/>
    <property type="match status" value="1"/>
</dbReference>
<evidence type="ECO:0000256" key="8">
    <source>
        <dbReference type="SAM" id="MobiDB-lite"/>
    </source>
</evidence>
<evidence type="ECO:0000256" key="4">
    <source>
        <dbReference type="ARBA" id="ARBA00022927"/>
    </source>
</evidence>
<evidence type="ECO:0000313" key="11">
    <source>
        <dbReference type="Proteomes" id="UP001237642"/>
    </source>
</evidence>
<dbReference type="CDD" id="cd13179">
    <property type="entry name" value="RanBD_RanBP1"/>
    <property type="match status" value="1"/>
</dbReference>
<dbReference type="GO" id="GO:0006913">
    <property type="term" value="P:nucleocytoplasmic transport"/>
    <property type="evidence" value="ECO:0007669"/>
    <property type="project" value="InterPro"/>
</dbReference>
<keyword evidence="3" id="KW-0509">mRNA transport</keyword>
<dbReference type="AlphaFoldDB" id="A0AAD8GYL4"/>
<dbReference type="EMBL" id="JAUIZM010000011">
    <property type="protein sequence ID" value="KAK1357129.1"/>
    <property type="molecule type" value="Genomic_DNA"/>
</dbReference>
<feature type="compositionally biased region" description="Basic and acidic residues" evidence="8">
    <location>
        <begin position="1"/>
        <end position="17"/>
    </location>
</feature>
<reference evidence="10" key="1">
    <citation type="submission" date="2023-02" db="EMBL/GenBank/DDBJ databases">
        <title>Genome of toxic invasive species Heracleum sosnowskyi carries increased number of genes despite the absence of recent whole-genome duplications.</title>
        <authorList>
            <person name="Schelkunov M."/>
            <person name="Shtratnikova V."/>
            <person name="Makarenko M."/>
            <person name="Klepikova A."/>
            <person name="Omelchenko D."/>
            <person name="Novikova G."/>
            <person name="Obukhova E."/>
            <person name="Bogdanov V."/>
            <person name="Penin A."/>
            <person name="Logacheva M."/>
        </authorList>
    </citation>
    <scope>NUCLEOTIDE SEQUENCE</scope>
    <source>
        <strain evidence="10">Hsosn_3</strain>
        <tissue evidence="10">Leaf</tissue>
    </source>
</reference>
<dbReference type="GO" id="GO:0051028">
    <property type="term" value="P:mRNA transport"/>
    <property type="evidence" value="ECO:0007669"/>
    <property type="project" value="UniProtKB-KW"/>
</dbReference>
<evidence type="ECO:0000256" key="6">
    <source>
        <dbReference type="ARBA" id="ARBA00023132"/>
    </source>
</evidence>
<comment type="subcellular location">
    <subcellularLocation>
        <location evidence="1">Nucleus</location>
        <location evidence="1">Nuclear pore complex</location>
    </subcellularLocation>
</comment>
<reference evidence="10" key="2">
    <citation type="submission" date="2023-05" db="EMBL/GenBank/DDBJ databases">
        <authorList>
            <person name="Schelkunov M.I."/>
        </authorList>
    </citation>
    <scope>NUCLEOTIDE SEQUENCE</scope>
    <source>
        <strain evidence="10">Hsosn_3</strain>
        <tissue evidence="10">Leaf</tissue>
    </source>
</reference>
<keyword evidence="7" id="KW-0539">Nucleus</keyword>
<dbReference type="GO" id="GO:0005643">
    <property type="term" value="C:nuclear pore"/>
    <property type="evidence" value="ECO:0007669"/>
    <property type="project" value="UniProtKB-SubCell"/>
</dbReference>
<dbReference type="GO" id="GO:0005737">
    <property type="term" value="C:cytoplasm"/>
    <property type="evidence" value="ECO:0007669"/>
    <property type="project" value="TreeGrafter"/>
</dbReference>